<dbReference type="InterPro" id="IPR045028">
    <property type="entry name" value="DinG/Rad3-like"/>
</dbReference>
<dbReference type="InterPro" id="IPR042493">
    <property type="entry name" value="XPD_DNA_FeS"/>
</dbReference>
<comment type="similarity">
    <text evidence="13">Belongs to the helicase family. DinG subfamily.</text>
</comment>
<dbReference type="SMART" id="SM00491">
    <property type="entry name" value="HELICc2"/>
    <property type="match status" value="1"/>
</dbReference>
<evidence type="ECO:0000313" key="15">
    <source>
        <dbReference type="EMBL" id="MCC2189130.1"/>
    </source>
</evidence>
<keyword evidence="11" id="KW-0234">DNA repair</keyword>
<dbReference type="GO" id="GO:0005524">
    <property type="term" value="F:ATP binding"/>
    <property type="evidence" value="ECO:0007669"/>
    <property type="project" value="UniProtKB-KW"/>
</dbReference>
<dbReference type="EMBL" id="JAJEPR010000005">
    <property type="protein sequence ID" value="MCC2189130.1"/>
    <property type="molecule type" value="Genomic_DNA"/>
</dbReference>
<protein>
    <submittedName>
        <fullName evidence="15">ATP-dependent DNA helicase</fullName>
    </submittedName>
</protein>
<dbReference type="GO" id="GO:0003677">
    <property type="term" value="F:DNA binding"/>
    <property type="evidence" value="ECO:0007669"/>
    <property type="project" value="UniProtKB-KW"/>
</dbReference>
<dbReference type="PANTHER" id="PTHR11472">
    <property type="entry name" value="DNA REPAIR DEAD HELICASE RAD3/XP-D SUBFAMILY MEMBER"/>
    <property type="match status" value="1"/>
</dbReference>
<keyword evidence="8" id="KW-0408">Iron</keyword>
<dbReference type="RefSeq" id="WP_227614562.1">
    <property type="nucleotide sequence ID" value="NZ_JAJEPR010000005.1"/>
</dbReference>
<dbReference type="Pfam" id="PF13307">
    <property type="entry name" value="Helicase_C_2"/>
    <property type="match status" value="1"/>
</dbReference>
<evidence type="ECO:0000256" key="10">
    <source>
        <dbReference type="ARBA" id="ARBA00023125"/>
    </source>
</evidence>
<dbReference type="GO" id="GO:0003678">
    <property type="term" value="F:DNA helicase activity"/>
    <property type="evidence" value="ECO:0007669"/>
    <property type="project" value="InterPro"/>
</dbReference>
<keyword evidence="1" id="KW-0004">4Fe-4S</keyword>
<dbReference type="InterPro" id="IPR006555">
    <property type="entry name" value="ATP-dep_Helicase_C"/>
</dbReference>
<evidence type="ECO:0000256" key="12">
    <source>
        <dbReference type="ARBA" id="ARBA00023235"/>
    </source>
</evidence>
<evidence type="ECO:0000256" key="3">
    <source>
        <dbReference type="ARBA" id="ARBA00022741"/>
    </source>
</evidence>
<dbReference type="InterPro" id="IPR006554">
    <property type="entry name" value="Helicase-like_DEXD_c2"/>
</dbReference>
<evidence type="ECO:0000256" key="7">
    <source>
        <dbReference type="ARBA" id="ARBA00022840"/>
    </source>
</evidence>
<evidence type="ECO:0000256" key="1">
    <source>
        <dbReference type="ARBA" id="ARBA00022485"/>
    </source>
</evidence>
<feature type="domain" description="Helicase ATP-binding" evidence="14">
    <location>
        <begin position="195"/>
        <end position="446"/>
    </location>
</feature>
<dbReference type="Proteomes" id="UP001197875">
    <property type="component" value="Unassembled WGS sequence"/>
</dbReference>
<dbReference type="InterPro" id="IPR011604">
    <property type="entry name" value="PDDEXK-like_dom_sf"/>
</dbReference>
<dbReference type="InterPro" id="IPR010614">
    <property type="entry name" value="RAD3-like_helicase_DEAD"/>
</dbReference>
<keyword evidence="9" id="KW-0411">Iron-sulfur</keyword>
<dbReference type="SMART" id="SM00488">
    <property type="entry name" value="DEXDc2"/>
    <property type="match status" value="1"/>
</dbReference>
<evidence type="ECO:0000256" key="9">
    <source>
        <dbReference type="ARBA" id="ARBA00023014"/>
    </source>
</evidence>
<comment type="caution">
    <text evidence="15">The sequence shown here is derived from an EMBL/GenBank/DDBJ whole genome shotgun (WGS) entry which is preliminary data.</text>
</comment>
<dbReference type="AlphaFoldDB" id="A0AAE3DRM6"/>
<dbReference type="GO" id="GO:0046872">
    <property type="term" value="F:metal ion binding"/>
    <property type="evidence" value="ECO:0007669"/>
    <property type="project" value="UniProtKB-KW"/>
</dbReference>
<dbReference type="InterPro" id="IPR014001">
    <property type="entry name" value="Helicase_ATP-bd"/>
</dbReference>
<gene>
    <name evidence="15" type="ORF">LKD71_04735</name>
</gene>
<evidence type="ECO:0000259" key="14">
    <source>
        <dbReference type="PROSITE" id="PS51193"/>
    </source>
</evidence>
<dbReference type="GO" id="GO:0006281">
    <property type="term" value="P:DNA repair"/>
    <property type="evidence" value="ECO:0007669"/>
    <property type="project" value="UniProtKB-KW"/>
</dbReference>
<accession>A0AAE3DRM6</accession>
<keyword evidence="10" id="KW-0238">DNA-binding</keyword>
<evidence type="ECO:0000256" key="11">
    <source>
        <dbReference type="ARBA" id="ARBA00023204"/>
    </source>
</evidence>
<keyword evidence="4" id="KW-0227">DNA damage</keyword>
<dbReference type="Gene3D" id="3.90.320.10">
    <property type="match status" value="1"/>
</dbReference>
<dbReference type="Gene3D" id="3.40.50.300">
    <property type="entry name" value="P-loop containing nucleotide triphosphate hydrolases"/>
    <property type="match status" value="2"/>
</dbReference>
<evidence type="ECO:0000256" key="5">
    <source>
        <dbReference type="ARBA" id="ARBA00022801"/>
    </source>
</evidence>
<dbReference type="InterPro" id="IPR027417">
    <property type="entry name" value="P-loop_NTPase"/>
</dbReference>
<evidence type="ECO:0000256" key="2">
    <source>
        <dbReference type="ARBA" id="ARBA00022723"/>
    </source>
</evidence>
<keyword evidence="3" id="KW-0547">Nucleotide-binding</keyword>
<dbReference type="PANTHER" id="PTHR11472:SF34">
    <property type="entry name" value="REGULATOR OF TELOMERE ELONGATION HELICASE 1"/>
    <property type="match status" value="1"/>
</dbReference>
<evidence type="ECO:0000256" key="13">
    <source>
        <dbReference type="ARBA" id="ARBA00038058"/>
    </source>
</evidence>
<dbReference type="InterPro" id="IPR014013">
    <property type="entry name" value="Helic_SF1/SF2_ATP-bd_DinG/Rad3"/>
</dbReference>
<sequence length="806" mass="93020">MKTIRISVRNLVEFILRSGDIDNRKGGIADKEAMQLGSRLHRKIQGQMGADYRAEVPLKYMETFPLSGKESMPEDSETGSYELSVEGRADGIFTEDGQEIIDEIKGIYRPLIFLEEPVAVHLAQAKCYACIYAVQKKLSKIGIQMTYCNLESEEIRRFPYIYSTEELKEWFDELIREYRKWCEFQILWKEKRQASIRKIRFPFPYREGQKDLAAAVYRTIERKKKIFIQAPTGVGKTISTVFPAVKAVGEGLGEKIFYLTAKTITRTVAEEAFGLLKKQGLSYKVVTLTAKEKICPLEEAECDPVHCPYAKGHFDRINDAVFEMLKETDDFSREALLNQSEKWNVCPFELSLDVSTWVDAVICDYNYVFDPTAHLKRFFGEGSSGKGSYIFLIDEAHNLVERGREMYSALLYKEDFLEAKKVIQQKNKDSGRNYRGKKLVGQLDRVNRQMLAWKRECEEGCRVMKSLEGFPVMLMSAEGLLEEYLEEEPPGEERKKLLDLYFQIDQFFKIADRLDESYVIYSMLDENGSFLVKLFCIDTSTAIQECLNKGNSTVFFSATLLPVTYYQSLLSQAKDDYAVYAKTPFLPEQRRVLIGRDVSSRYKRRGPKEYERIADYIKKTVSGCRGNYMVFFPSYRMLEDVGASFETRWGAEFRTLYQKSGMTEEKREEFLKAFEETEGEQSLIGFCVMGGIFGEGIDLKGERLIGAVIVGTGLPQVCAERELLKDYYDSRGMDGFAYAYRIPGMNKVLQSAGRVIRTKEDRGVILLLDERFCEWEYRVMFPREWTDVRSCGLWNVEEELAAFWKS</sequence>
<keyword evidence="16" id="KW-1185">Reference proteome</keyword>
<proteinExistence type="inferred from homology"/>
<keyword evidence="6 15" id="KW-0347">Helicase</keyword>
<organism evidence="15 16">
    <name type="scientific">Fusicatenibacter faecihominis</name>
    <dbReference type="NCBI Taxonomy" id="2881276"/>
    <lineage>
        <taxon>Bacteria</taxon>
        <taxon>Bacillati</taxon>
        <taxon>Bacillota</taxon>
        <taxon>Clostridia</taxon>
        <taxon>Lachnospirales</taxon>
        <taxon>Lachnospiraceae</taxon>
        <taxon>Fusicatenibacter</taxon>
    </lineage>
</organism>
<keyword evidence="2" id="KW-0479">Metal-binding</keyword>
<dbReference type="SUPFAM" id="SSF52540">
    <property type="entry name" value="P-loop containing nucleoside triphosphate hydrolases"/>
    <property type="match status" value="2"/>
</dbReference>
<dbReference type="Gene3D" id="1.10.275.40">
    <property type="match status" value="1"/>
</dbReference>
<keyword evidence="5" id="KW-0378">Hydrolase</keyword>
<dbReference type="Pfam" id="PF06733">
    <property type="entry name" value="DEAD_2"/>
    <property type="match status" value="1"/>
</dbReference>
<evidence type="ECO:0000313" key="16">
    <source>
        <dbReference type="Proteomes" id="UP001197875"/>
    </source>
</evidence>
<reference evidence="15 16" key="1">
    <citation type="submission" date="2021-10" db="EMBL/GenBank/DDBJ databases">
        <title>Anaerobic single-cell dispensing facilitates the cultivation of human gut bacteria.</title>
        <authorList>
            <person name="Afrizal A."/>
        </authorList>
    </citation>
    <scope>NUCLEOTIDE SEQUENCE [LARGE SCALE GENOMIC DNA]</scope>
    <source>
        <strain evidence="15 16">CLA-AA-H277</strain>
    </source>
</reference>
<dbReference type="SMART" id="SM00487">
    <property type="entry name" value="DEXDc"/>
    <property type="match status" value="1"/>
</dbReference>
<name>A0AAE3DRM6_9FIRM</name>
<dbReference type="PROSITE" id="PS51193">
    <property type="entry name" value="HELICASE_ATP_BIND_2"/>
    <property type="match status" value="1"/>
</dbReference>
<dbReference type="GO" id="GO:0051539">
    <property type="term" value="F:4 iron, 4 sulfur cluster binding"/>
    <property type="evidence" value="ECO:0007669"/>
    <property type="project" value="UniProtKB-KW"/>
</dbReference>
<evidence type="ECO:0000256" key="6">
    <source>
        <dbReference type="ARBA" id="ARBA00022806"/>
    </source>
</evidence>
<keyword evidence="12" id="KW-0413">Isomerase</keyword>
<keyword evidence="7" id="KW-0067">ATP-binding</keyword>
<evidence type="ECO:0000256" key="4">
    <source>
        <dbReference type="ARBA" id="ARBA00022763"/>
    </source>
</evidence>
<dbReference type="Gene3D" id="1.10.30.20">
    <property type="entry name" value="Bacterial XPD DNA helicase, FeS cluster domain"/>
    <property type="match status" value="1"/>
</dbReference>
<dbReference type="GO" id="GO:0016818">
    <property type="term" value="F:hydrolase activity, acting on acid anhydrides, in phosphorus-containing anhydrides"/>
    <property type="evidence" value="ECO:0007669"/>
    <property type="project" value="InterPro"/>
</dbReference>
<evidence type="ECO:0000256" key="8">
    <source>
        <dbReference type="ARBA" id="ARBA00023004"/>
    </source>
</evidence>